<feature type="chain" id="PRO_5044563018" evidence="1">
    <location>
        <begin position="20"/>
        <end position="147"/>
    </location>
</feature>
<evidence type="ECO:0000313" key="6">
    <source>
        <dbReference type="Proteomes" id="UP000515264"/>
    </source>
</evidence>
<gene>
    <name evidence="4" type="ORF">VSP9026_03817</name>
    <name evidence="3" type="ORF">Vspart_01943</name>
</gene>
<feature type="signal peptide" evidence="1">
    <location>
        <begin position="1"/>
        <end position="19"/>
    </location>
</feature>
<accession>A0A1N6M9E8</accession>
<reference evidence="3" key="2">
    <citation type="submission" date="2019-11" db="EMBL/GenBank/DDBJ databases">
        <authorList>
            <person name="January G."/>
            <person name="Bunk B."/>
        </authorList>
    </citation>
    <scope>NUCLEOTIDE SEQUENCE</scope>
    <source>
        <strain evidence="3">3.6</strain>
    </source>
</reference>
<proteinExistence type="predicted"/>
<dbReference type="Proteomes" id="UP000184774">
    <property type="component" value="Unassembled WGS sequence"/>
</dbReference>
<protein>
    <submittedName>
        <fullName evidence="4">YHS domain protein</fullName>
    </submittedName>
</protein>
<keyword evidence="1" id="KW-0732">Signal</keyword>
<evidence type="ECO:0000313" key="4">
    <source>
        <dbReference type="EMBL" id="SIO96059.1"/>
    </source>
</evidence>
<dbReference type="EMBL" id="CP046268">
    <property type="protein sequence ID" value="QMV14682.1"/>
    <property type="molecule type" value="Genomic_DNA"/>
</dbReference>
<dbReference type="Pfam" id="PF04945">
    <property type="entry name" value="YHS"/>
    <property type="match status" value="1"/>
</dbReference>
<evidence type="ECO:0000313" key="5">
    <source>
        <dbReference type="Proteomes" id="UP000184774"/>
    </source>
</evidence>
<evidence type="ECO:0000259" key="2">
    <source>
        <dbReference type="Pfam" id="PF04945"/>
    </source>
</evidence>
<keyword evidence="6" id="KW-1185">Reference proteome</keyword>
<feature type="domain" description="YHS" evidence="2">
    <location>
        <begin position="39"/>
        <end position="84"/>
    </location>
</feature>
<evidence type="ECO:0000256" key="1">
    <source>
        <dbReference type="SAM" id="SignalP"/>
    </source>
</evidence>
<reference evidence="4 5" key="1">
    <citation type="submission" date="2016-12" db="EMBL/GenBank/DDBJ databases">
        <authorList>
            <person name="Song W.-J."/>
            <person name="Kurnit D.M."/>
        </authorList>
    </citation>
    <scope>NUCLEOTIDE SEQUENCE [LARGE SCALE GENOMIC DNA]</scope>
    <source>
        <strain evidence="4 5">CECT 9026</strain>
    </source>
</reference>
<dbReference type="EMBL" id="FSSB01000025">
    <property type="protein sequence ID" value="SIO96059.1"/>
    <property type="molecule type" value="Genomic_DNA"/>
</dbReference>
<reference evidence="3 6" key="3">
    <citation type="journal article" date="2020" name="J. Nat. Prod.">
        <title>Genomics-Metabolomics Profiling Disclosed Marine Vibrio spartinae 3.6 as a Producer of a New Branched Side Chain Prodigiosin.</title>
        <authorList>
            <person name="Vitale G.A."/>
            <person name="Sciarretta M."/>
            <person name="Palma Esposito F."/>
            <person name="January G.G."/>
            <person name="Giaccio M."/>
            <person name="Bunk B."/>
            <person name="Sproer C."/>
            <person name="Bajerski F."/>
            <person name="Power D."/>
            <person name="Festa C."/>
            <person name="Monti M.C."/>
            <person name="D'Auria M.V."/>
            <person name="de Pascale D."/>
        </authorList>
    </citation>
    <scope>NUCLEOTIDE SEQUENCE [LARGE SCALE GENOMIC DNA]</scope>
    <source>
        <strain evidence="3 6">3.6</strain>
    </source>
</reference>
<dbReference type="InterPro" id="IPR007029">
    <property type="entry name" value="YHS_dom"/>
</dbReference>
<dbReference type="AlphaFoldDB" id="A0A1N6M9E8"/>
<dbReference type="OrthoDB" id="344729at2"/>
<dbReference type="Proteomes" id="UP000515264">
    <property type="component" value="Chromosome 1"/>
</dbReference>
<organism evidence="4 5">
    <name type="scientific">Vibrio spartinae</name>
    <dbReference type="NCBI Taxonomy" id="1918945"/>
    <lineage>
        <taxon>Bacteria</taxon>
        <taxon>Pseudomonadati</taxon>
        <taxon>Pseudomonadota</taxon>
        <taxon>Gammaproteobacteria</taxon>
        <taxon>Vibrionales</taxon>
        <taxon>Vibrionaceae</taxon>
        <taxon>Vibrio</taxon>
    </lineage>
</organism>
<dbReference type="NCBIfam" id="NF041384">
    <property type="entry name" value="YHS_seleno_dom"/>
    <property type="match status" value="1"/>
</dbReference>
<evidence type="ECO:0000313" key="3">
    <source>
        <dbReference type="EMBL" id="QMV14682.1"/>
    </source>
</evidence>
<dbReference type="RefSeq" id="WP_074374530.1">
    <property type="nucleotide sequence ID" value="NZ_AP024907.1"/>
</dbReference>
<sequence>MKKLFAFLLFMVMSSAAMAEDQIYTGTFSNKAVDGYDPVSYFMDDMPVKGKSDFKTEYKGADWYFASQEHLDMFEAEPEKYAPQFGGYCAWAVSTQKDFAPGDPEQWAVVDGKLYLNYNKNVKKRWDSDRTLHIKQANENWPELINK</sequence>
<name>A0A1N6M9E8_9VIBR</name>